<keyword evidence="10" id="KW-0378">Hydrolase</keyword>
<dbReference type="GO" id="GO:0006310">
    <property type="term" value="P:DNA recombination"/>
    <property type="evidence" value="ECO:0007669"/>
    <property type="project" value="UniProtKB-UniRule"/>
</dbReference>
<feature type="region of interest" description="Domain II" evidence="6">
    <location>
        <begin position="82"/>
        <end position="159"/>
    </location>
</feature>
<dbReference type="InterPro" id="IPR013849">
    <property type="entry name" value="DNA_helicase_Holl-junc_RuvA_I"/>
</dbReference>
<proteinExistence type="inferred from homology"/>
<dbReference type="InterPro" id="IPR010994">
    <property type="entry name" value="RuvA_2-like"/>
</dbReference>
<dbReference type="GO" id="GO:0048476">
    <property type="term" value="C:Holliday junction resolvase complex"/>
    <property type="evidence" value="ECO:0007669"/>
    <property type="project" value="UniProtKB-UniRule"/>
</dbReference>
<dbReference type="InterPro" id="IPR036267">
    <property type="entry name" value="RuvA_C_sf"/>
</dbReference>
<dbReference type="GO" id="GO:0009378">
    <property type="term" value="F:four-way junction helicase activity"/>
    <property type="evidence" value="ECO:0007669"/>
    <property type="project" value="InterPro"/>
</dbReference>
<keyword evidence="10" id="KW-0547">Nucleotide-binding</keyword>
<dbReference type="GO" id="GO:0009379">
    <property type="term" value="C:Holliday junction helicase complex"/>
    <property type="evidence" value="ECO:0007669"/>
    <property type="project" value="InterPro"/>
</dbReference>
<dbReference type="SUPFAM" id="SSF46929">
    <property type="entry name" value="DNA helicase RuvA subunit, C-terminal domain"/>
    <property type="match status" value="1"/>
</dbReference>
<dbReference type="AlphaFoldDB" id="A0A495S8P1"/>
<dbReference type="Pfam" id="PF01330">
    <property type="entry name" value="RuvA_N"/>
    <property type="match status" value="1"/>
</dbReference>
<keyword evidence="5 6" id="KW-0234">DNA repair</keyword>
<dbReference type="InterPro" id="IPR012340">
    <property type="entry name" value="NA-bd_OB-fold"/>
</dbReference>
<comment type="similarity">
    <text evidence="6">Belongs to the RuvA family.</text>
</comment>
<feature type="domain" description="DNA helicase Holliday junction RuvA type" evidence="8">
    <location>
        <begin position="19"/>
        <end position="79"/>
    </location>
</feature>
<dbReference type="SUPFAM" id="SSF47781">
    <property type="entry name" value="RuvA domain 2-like"/>
    <property type="match status" value="1"/>
</dbReference>
<feature type="transmembrane region" description="Helical" evidence="7">
    <location>
        <begin position="7"/>
        <end position="27"/>
    </location>
</feature>
<evidence type="ECO:0000259" key="9">
    <source>
        <dbReference type="Pfam" id="PF07499"/>
    </source>
</evidence>
<keyword evidence="10" id="KW-0347">Helicase</keyword>
<dbReference type="CDD" id="cd14332">
    <property type="entry name" value="UBA_RuvA_C"/>
    <property type="match status" value="1"/>
</dbReference>
<dbReference type="Pfam" id="PF07499">
    <property type="entry name" value="RuvA_C"/>
    <property type="match status" value="1"/>
</dbReference>
<dbReference type="Gene3D" id="1.10.150.20">
    <property type="entry name" value="5' to 3' exonuclease, C-terminal subdomain"/>
    <property type="match status" value="1"/>
</dbReference>
<dbReference type="Gene3D" id="2.40.50.140">
    <property type="entry name" value="Nucleic acid-binding proteins"/>
    <property type="match status" value="1"/>
</dbReference>
<evidence type="ECO:0000256" key="6">
    <source>
        <dbReference type="HAMAP-Rule" id="MF_00031"/>
    </source>
</evidence>
<dbReference type="InterPro" id="IPR000085">
    <property type="entry name" value="RuvA"/>
</dbReference>
<dbReference type="Gene3D" id="1.10.8.10">
    <property type="entry name" value="DNA helicase RuvA subunit, C-terminal domain"/>
    <property type="match status" value="1"/>
</dbReference>
<accession>A0A495S8P1</accession>
<keyword evidence="7" id="KW-0812">Transmembrane</keyword>
<dbReference type="InterPro" id="IPR011114">
    <property type="entry name" value="RuvA_C"/>
</dbReference>
<comment type="subunit">
    <text evidence="6">Homotetramer. Forms an RuvA(8)-RuvB(12)-Holliday junction (HJ) complex. HJ DNA is sandwiched between 2 RuvA tetramers; dsDNA enters through RuvA and exits via RuvB. An RuvB hexamer assembles on each DNA strand where it exits the tetramer. Each RuvB hexamer is contacted by two RuvA subunits (via domain III) on 2 adjacent RuvB subunits; this complex drives branch migration. In the full resolvosome a probable DNA-RuvA(4)-RuvB(12)-RuvC(2) complex forms which resolves the HJ.</text>
</comment>
<name>A0A495S8P1_9FLAO</name>
<comment type="caution">
    <text evidence="10">The sequence shown here is derived from an EMBL/GenBank/DDBJ whole genome shotgun (WGS) entry which is preliminary data.</text>
</comment>
<keyword evidence="3 6" id="KW-0238">DNA-binding</keyword>
<evidence type="ECO:0000256" key="7">
    <source>
        <dbReference type="SAM" id="Phobius"/>
    </source>
</evidence>
<dbReference type="HAMAP" id="MF_00031">
    <property type="entry name" value="DNA_HJ_migration_RuvA"/>
    <property type="match status" value="1"/>
</dbReference>
<keyword evidence="7" id="KW-0472">Membrane</keyword>
<gene>
    <name evidence="6" type="primary">ruvA</name>
    <name evidence="10" type="ORF">BCF58_2428</name>
</gene>
<evidence type="ECO:0000256" key="4">
    <source>
        <dbReference type="ARBA" id="ARBA00023172"/>
    </source>
</evidence>
<evidence type="ECO:0000256" key="1">
    <source>
        <dbReference type="ARBA" id="ARBA00022490"/>
    </source>
</evidence>
<dbReference type="GO" id="GO:0005737">
    <property type="term" value="C:cytoplasm"/>
    <property type="evidence" value="ECO:0007669"/>
    <property type="project" value="UniProtKB-SubCell"/>
</dbReference>
<evidence type="ECO:0000313" key="11">
    <source>
        <dbReference type="Proteomes" id="UP000272428"/>
    </source>
</evidence>
<feature type="transmembrane region" description="Helical" evidence="7">
    <location>
        <begin position="33"/>
        <end position="51"/>
    </location>
</feature>
<keyword evidence="10" id="KW-0067">ATP-binding</keyword>
<feature type="region of interest" description="Domain III" evidence="6">
    <location>
        <begin position="163"/>
        <end position="212"/>
    </location>
</feature>
<comment type="function">
    <text evidence="6">The RuvA-RuvB-RuvC complex processes Holliday junction (HJ) DNA during genetic recombination and DNA repair, while the RuvA-RuvB complex plays an important role in the rescue of blocked DNA replication forks via replication fork reversal (RFR). RuvA specifically binds to HJ cruciform DNA, conferring on it an open structure. The RuvB hexamer acts as an ATP-dependent pump, pulling dsDNA into and through the RuvAB complex. HJ branch migration allows RuvC to scan DNA until it finds its consensus sequence, where it cleaves and resolves the cruciform DNA.</text>
</comment>
<keyword evidence="11" id="KW-1185">Reference proteome</keyword>
<evidence type="ECO:0000256" key="2">
    <source>
        <dbReference type="ARBA" id="ARBA00022763"/>
    </source>
</evidence>
<evidence type="ECO:0000256" key="5">
    <source>
        <dbReference type="ARBA" id="ARBA00023204"/>
    </source>
</evidence>
<keyword evidence="7" id="KW-1133">Transmembrane helix</keyword>
<feature type="transmembrane region" description="Helical" evidence="7">
    <location>
        <begin position="89"/>
        <end position="112"/>
    </location>
</feature>
<keyword evidence="1 6" id="KW-0963">Cytoplasm</keyword>
<organism evidence="10 11">
    <name type="scientific">Chryseobacterium defluvii</name>
    <dbReference type="NCBI Taxonomy" id="160396"/>
    <lineage>
        <taxon>Bacteria</taxon>
        <taxon>Pseudomonadati</taxon>
        <taxon>Bacteroidota</taxon>
        <taxon>Flavobacteriia</taxon>
        <taxon>Flavobacteriales</taxon>
        <taxon>Weeksellaceae</taxon>
        <taxon>Chryseobacterium group</taxon>
        <taxon>Chryseobacterium</taxon>
    </lineage>
</organism>
<keyword evidence="2 6" id="KW-0227">DNA damage</keyword>
<keyword evidence="4 6" id="KW-0233">DNA recombination</keyword>
<dbReference type="GO" id="GO:0000400">
    <property type="term" value="F:four-way junction DNA binding"/>
    <property type="evidence" value="ECO:0007669"/>
    <property type="project" value="UniProtKB-UniRule"/>
</dbReference>
<evidence type="ECO:0000259" key="8">
    <source>
        <dbReference type="Pfam" id="PF01330"/>
    </source>
</evidence>
<protein>
    <recommendedName>
        <fullName evidence="6">Holliday junction branch migration complex subunit RuvA</fullName>
    </recommendedName>
</protein>
<dbReference type="EMBL" id="RBXB01000003">
    <property type="protein sequence ID" value="RKS96009.1"/>
    <property type="molecule type" value="Genomic_DNA"/>
</dbReference>
<sequence>MKILISLNYYIWVVLKINMIFSLQGIVQELTPTYAVINVNGVGYYVGISLMTSQKLVLNKETFLFIQQIIREDAHLLFGFNTRSEKEMFNLLISVNGVGAVSALILLSTLSLDEIASAILSGNSALIQKAKGIGAKTAERIIVDLKDKVQKFSNPEENISTFVNNKIKDEALSALEVLGIPKRMSEKIADRIIKQNPDISVEELVKQILKNI</sequence>
<comment type="domain">
    <text evidence="6">Has three domains with a flexible linker between the domains II and III and assumes an 'L' shape. Domain III is highly mobile and contacts RuvB.</text>
</comment>
<dbReference type="GO" id="GO:0005524">
    <property type="term" value="F:ATP binding"/>
    <property type="evidence" value="ECO:0007669"/>
    <property type="project" value="InterPro"/>
</dbReference>
<evidence type="ECO:0000256" key="3">
    <source>
        <dbReference type="ARBA" id="ARBA00023125"/>
    </source>
</evidence>
<dbReference type="Pfam" id="PF14520">
    <property type="entry name" value="HHH_5"/>
    <property type="match status" value="1"/>
</dbReference>
<feature type="domain" description="Holliday junction DNA helicase RuvA C-terminal" evidence="9">
    <location>
        <begin position="169"/>
        <end position="211"/>
    </location>
</feature>
<dbReference type="SUPFAM" id="SSF50249">
    <property type="entry name" value="Nucleic acid-binding proteins"/>
    <property type="match status" value="1"/>
</dbReference>
<dbReference type="Proteomes" id="UP000272428">
    <property type="component" value="Unassembled WGS sequence"/>
</dbReference>
<comment type="subcellular location">
    <subcellularLocation>
        <location evidence="6">Cytoplasm</location>
    </subcellularLocation>
</comment>
<evidence type="ECO:0000313" key="10">
    <source>
        <dbReference type="EMBL" id="RKS96009.1"/>
    </source>
</evidence>
<reference evidence="10 11" key="1">
    <citation type="submission" date="2018-10" db="EMBL/GenBank/DDBJ databases">
        <title>Genomic Encyclopedia of Archaeal and Bacterial Type Strains, Phase II (KMG-II): from individual species to whole genera.</title>
        <authorList>
            <person name="Goeker M."/>
        </authorList>
    </citation>
    <scope>NUCLEOTIDE SEQUENCE [LARGE SCALE GENOMIC DNA]</scope>
    <source>
        <strain evidence="10 11">DSM 14219</strain>
    </source>
</reference>
<dbReference type="GO" id="GO:0006281">
    <property type="term" value="P:DNA repair"/>
    <property type="evidence" value="ECO:0007669"/>
    <property type="project" value="UniProtKB-UniRule"/>
</dbReference>
<dbReference type="NCBIfam" id="TIGR00084">
    <property type="entry name" value="ruvA"/>
    <property type="match status" value="1"/>
</dbReference>
<comment type="caution">
    <text evidence="6">Lacks conserved residue(s) required for the propagation of feature annotation.</text>
</comment>